<gene>
    <name evidence="1" type="ORF">QNN03_03270</name>
</gene>
<dbReference type="Pfam" id="PF11746">
    <property type="entry name" value="DUF3303"/>
    <property type="match status" value="1"/>
</dbReference>
<accession>A0ABT7IS96</accession>
<dbReference type="InterPro" id="IPR021734">
    <property type="entry name" value="DUF3303"/>
</dbReference>
<dbReference type="Proteomes" id="UP001241926">
    <property type="component" value="Unassembled WGS sequence"/>
</dbReference>
<comment type="caution">
    <text evidence="1">The sequence shown here is derived from an EMBL/GenBank/DDBJ whole genome shotgun (WGS) entry which is preliminary data.</text>
</comment>
<organism evidence="1 2">
    <name type="scientific">Streptomyces fuscus</name>
    <dbReference type="NCBI Taxonomy" id="3048495"/>
    <lineage>
        <taxon>Bacteria</taxon>
        <taxon>Bacillati</taxon>
        <taxon>Actinomycetota</taxon>
        <taxon>Actinomycetes</taxon>
        <taxon>Kitasatosporales</taxon>
        <taxon>Streptomycetaceae</taxon>
        <taxon>Streptomyces</taxon>
    </lineage>
</organism>
<keyword evidence="2" id="KW-1185">Reference proteome</keyword>
<sequence length="98" mass="10947">MRTMMKVTVDTDKGNEAIRSGRLPEIMKGVLEKLKPEAAYFGPEGGQRTCWMVFDLQDSSQLPPTAEPFFEELRAKVELTPVMNIEDLQKGLSQLSGS</sequence>
<proteinExistence type="predicted"/>
<dbReference type="EMBL" id="JASJUS010000002">
    <property type="protein sequence ID" value="MDL2075457.1"/>
    <property type="molecule type" value="Genomic_DNA"/>
</dbReference>
<evidence type="ECO:0000313" key="2">
    <source>
        <dbReference type="Proteomes" id="UP001241926"/>
    </source>
</evidence>
<dbReference type="RefSeq" id="WP_093723115.1">
    <property type="nucleotide sequence ID" value="NZ_JASJUS010000002.1"/>
</dbReference>
<reference evidence="1 2" key="1">
    <citation type="submission" date="2023-05" db="EMBL/GenBank/DDBJ databases">
        <title>Streptomyces fuscus sp. nov., a brown-black pigment producing actinomyces isolated from dry sand of Sea duck farm.</title>
        <authorList>
            <person name="Xie J."/>
            <person name="Shen N."/>
        </authorList>
    </citation>
    <scope>NUCLEOTIDE SEQUENCE [LARGE SCALE GENOMIC DNA]</scope>
    <source>
        <strain evidence="1 2">GXMU-J15</strain>
    </source>
</reference>
<protein>
    <submittedName>
        <fullName evidence="1">Uncharacterized protein</fullName>
    </submittedName>
</protein>
<evidence type="ECO:0000313" key="1">
    <source>
        <dbReference type="EMBL" id="MDL2075457.1"/>
    </source>
</evidence>
<name>A0ABT7IS96_9ACTN</name>